<evidence type="ECO:0000313" key="3">
    <source>
        <dbReference type="EMBL" id="RNL87919.1"/>
    </source>
</evidence>
<dbReference type="SUPFAM" id="SSF160574">
    <property type="entry name" value="BT0923-like"/>
    <property type="match status" value="1"/>
</dbReference>
<reference evidence="3 4" key="1">
    <citation type="submission" date="2018-10" db="EMBL/GenBank/DDBJ databases">
        <title>Sinomicrobium pectinilyticum sp. nov., a pectinase-producing bacterium isolated from alkaline and saline soil, and emended description of the genus Sinomicrobium.</title>
        <authorList>
            <person name="Cheng B."/>
            <person name="Li C."/>
            <person name="Lai Q."/>
            <person name="Du M."/>
            <person name="Shao Z."/>
            <person name="Xu P."/>
            <person name="Yang C."/>
        </authorList>
    </citation>
    <scope>NUCLEOTIDE SEQUENCE [LARGE SCALE GENOMIC DNA]</scope>
    <source>
        <strain evidence="3 4">5DNS001</strain>
    </source>
</reference>
<dbReference type="Gene3D" id="3.40.1420.30">
    <property type="match status" value="1"/>
</dbReference>
<keyword evidence="4" id="KW-1185">Reference proteome</keyword>
<feature type="chain" id="PRO_5017947312" description="Putative beta-lactamase-inhibitor-like PepSY-like domain-containing protein" evidence="1">
    <location>
        <begin position="27"/>
        <end position="151"/>
    </location>
</feature>
<dbReference type="EMBL" id="RJTM01000067">
    <property type="protein sequence ID" value="RNL87919.1"/>
    <property type="molecule type" value="Genomic_DNA"/>
</dbReference>
<protein>
    <recommendedName>
        <fullName evidence="2">Putative beta-lactamase-inhibitor-like PepSY-like domain-containing protein</fullName>
    </recommendedName>
</protein>
<evidence type="ECO:0000259" key="2">
    <source>
        <dbReference type="Pfam" id="PF11396"/>
    </source>
</evidence>
<evidence type="ECO:0000313" key="4">
    <source>
        <dbReference type="Proteomes" id="UP000267469"/>
    </source>
</evidence>
<name>A0A3N0EJU5_SINP1</name>
<keyword evidence="1" id="KW-0732">Signal</keyword>
<accession>A0A3N0EJU5</accession>
<dbReference type="InterPro" id="IPR021533">
    <property type="entry name" value="PepSY-like"/>
</dbReference>
<feature type="domain" description="Putative beta-lactamase-inhibitor-like PepSY-like" evidence="2">
    <location>
        <begin position="67"/>
        <end position="147"/>
    </location>
</feature>
<gene>
    <name evidence="3" type="ORF">ED312_09315</name>
</gene>
<evidence type="ECO:0000256" key="1">
    <source>
        <dbReference type="SAM" id="SignalP"/>
    </source>
</evidence>
<organism evidence="3 4">
    <name type="scientific">Sinomicrobium pectinilyticum</name>
    <dbReference type="NCBI Taxonomy" id="1084421"/>
    <lineage>
        <taxon>Bacteria</taxon>
        <taxon>Pseudomonadati</taxon>
        <taxon>Bacteroidota</taxon>
        <taxon>Flavobacteriia</taxon>
        <taxon>Flavobacteriales</taxon>
        <taxon>Flavobacteriaceae</taxon>
        <taxon>Sinomicrobium</taxon>
    </lineage>
</organism>
<dbReference type="RefSeq" id="WP_123215739.1">
    <property type="nucleotide sequence ID" value="NZ_RJTM01000067.1"/>
</dbReference>
<dbReference type="Pfam" id="PF11396">
    <property type="entry name" value="PepSY_like"/>
    <property type="match status" value="1"/>
</dbReference>
<sequence>MMNLKKNVTVFFTVLTVMVFGRQAHAQESVITKAELPAPAREFLDTHFKEQKIIQVVKDVDYLIKTDYEVLLDNAMKVEFDGKGNWKEVDGSHTPVPVALVPEKVTHYVKQNFPTHTINKIEKSSVKYEVELANGLDLEFTLGGEFLRIDD</sequence>
<feature type="signal peptide" evidence="1">
    <location>
        <begin position="1"/>
        <end position="26"/>
    </location>
</feature>
<dbReference type="OrthoDB" id="710080at2"/>
<dbReference type="AlphaFoldDB" id="A0A3N0EJU5"/>
<dbReference type="Proteomes" id="UP000267469">
    <property type="component" value="Unassembled WGS sequence"/>
</dbReference>
<proteinExistence type="predicted"/>
<comment type="caution">
    <text evidence="3">The sequence shown here is derived from an EMBL/GenBank/DDBJ whole genome shotgun (WGS) entry which is preliminary data.</text>
</comment>